<dbReference type="PROSITE" id="PS51257">
    <property type="entry name" value="PROKAR_LIPOPROTEIN"/>
    <property type="match status" value="1"/>
</dbReference>
<gene>
    <name evidence="3" type="ORF">SAMN04488069_101103</name>
</gene>
<evidence type="ECO:0000313" key="3">
    <source>
        <dbReference type="EMBL" id="SDX35051.1"/>
    </source>
</evidence>
<reference evidence="4" key="1">
    <citation type="submission" date="2016-10" db="EMBL/GenBank/DDBJ databases">
        <authorList>
            <person name="Varghese N."/>
            <person name="Submissions S."/>
        </authorList>
    </citation>
    <scope>NUCLEOTIDE SEQUENCE [LARGE SCALE GENOMIC DNA]</scope>
    <source>
        <strain evidence="4">CGMCC 1.8975</strain>
    </source>
</reference>
<keyword evidence="1" id="KW-1133">Transmembrane helix</keyword>
<dbReference type="Pfam" id="PF06713">
    <property type="entry name" value="bPH_4"/>
    <property type="match status" value="1"/>
</dbReference>
<name>A0A1H3B063_9BACT</name>
<accession>A0A1H3B063</accession>
<dbReference type="GO" id="GO:0030153">
    <property type="term" value="P:bacteriocin immunity"/>
    <property type="evidence" value="ECO:0007669"/>
    <property type="project" value="InterPro"/>
</dbReference>
<protein>
    <submittedName>
        <fullName evidence="3">PH domain-containing protein</fullName>
    </submittedName>
</protein>
<organism evidence="3 4">
    <name type="scientific">Hymenobacter psychrophilus</name>
    <dbReference type="NCBI Taxonomy" id="651662"/>
    <lineage>
        <taxon>Bacteria</taxon>
        <taxon>Pseudomonadati</taxon>
        <taxon>Bacteroidota</taxon>
        <taxon>Cytophagia</taxon>
        <taxon>Cytophagales</taxon>
        <taxon>Hymenobacteraceae</taxon>
        <taxon>Hymenobacter</taxon>
    </lineage>
</organism>
<dbReference type="Proteomes" id="UP000199249">
    <property type="component" value="Unassembled WGS sequence"/>
</dbReference>
<keyword evidence="1" id="KW-0472">Membrane</keyword>
<evidence type="ECO:0000259" key="2">
    <source>
        <dbReference type="Pfam" id="PF06713"/>
    </source>
</evidence>
<evidence type="ECO:0000256" key="1">
    <source>
        <dbReference type="SAM" id="Phobius"/>
    </source>
</evidence>
<feature type="transmembrane region" description="Helical" evidence="1">
    <location>
        <begin position="9"/>
        <end position="28"/>
    </location>
</feature>
<proteinExistence type="predicted"/>
<dbReference type="STRING" id="651662.SAMN04488069_101103"/>
<evidence type="ECO:0000313" key="4">
    <source>
        <dbReference type="Proteomes" id="UP000199249"/>
    </source>
</evidence>
<sequence>MKQIFPSAVSWWLFGPVMILLIGCGIYAALEKAWLEALMMVPVLGLFYWLLRYTYYEVLPGQHVLRVVAGPMVWRVPVQDITSMLPSYSPFSSPALSLDRLRVRYGQYNSVLISPADRVGFLAALLQLNPAIRHD</sequence>
<feature type="domain" description="Uncharacterized protein YyaB-like PH" evidence="2">
    <location>
        <begin position="54"/>
        <end position="129"/>
    </location>
</feature>
<keyword evidence="1" id="KW-0812">Transmembrane</keyword>
<dbReference type="EMBL" id="FNOV01000001">
    <property type="protein sequence ID" value="SDX35051.1"/>
    <property type="molecule type" value="Genomic_DNA"/>
</dbReference>
<dbReference type="AlphaFoldDB" id="A0A1H3B063"/>
<dbReference type="OrthoDB" id="1261156at2"/>
<dbReference type="RefSeq" id="WP_092736785.1">
    <property type="nucleotide sequence ID" value="NZ_FNOV01000001.1"/>
</dbReference>
<feature type="transmembrane region" description="Helical" evidence="1">
    <location>
        <begin position="34"/>
        <end position="51"/>
    </location>
</feature>
<keyword evidence="4" id="KW-1185">Reference proteome</keyword>
<dbReference type="InterPro" id="IPR009589">
    <property type="entry name" value="PH_YyaB-like"/>
</dbReference>